<dbReference type="SUPFAM" id="SSF103088">
    <property type="entry name" value="OmpA-like"/>
    <property type="match status" value="1"/>
</dbReference>
<dbReference type="InterPro" id="IPR006690">
    <property type="entry name" value="OMPA-like_CS"/>
</dbReference>
<comment type="caution">
    <text evidence="3">The sequence shown here is derived from an EMBL/GenBank/DDBJ whole genome shotgun (WGS) entry which is preliminary data.</text>
</comment>
<dbReference type="KEGG" id="pje:CRM71_06920"/>
<dbReference type="InterPro" id="IPR036737">
    <property type="entry name" value="OmpA-like_sf"/>
</dbReference>
<sequence>MRKLLIVLALAGVSLTGSAQEEVLTEKYSVATNSFWNNWFVQLGADWNAWYSNQEHGRDAAISPLKDFRSKPGAAFAIGKWFTPGIGLRTKIQGIWGKRVGADSNPASQLDNSNKYWIAQEQVMFNLNNLLCGYNENRVWNVIPFAGAGVGRSMSANRYAMGLSAGLQSSWKVSKGMRVYLEAGWNRYEGDLDGAAYASNEHRGWESHDNNLYAEIGLNFNIGKSTWSKTPDMETINAQHQAALDALNARLQDAEEENARLRNELSNQKPVETVSESVKQLVTTPVSVFFDINKATIASQKDLVNVQALAKYAKDNNNNLLVTGYADSATGSAAYNQKLSERRATVVANELVKMGIENNKITTVGKGGVETLSPISFNRRATVQITE</sequence>
<dbReference type="PANTHER" id="PTHR30329">
    <property type="entry name" value="STATOR ELEMENT OF FLAGELLAR MOTOR COMPLEX"/>
    <property type="match status" value="1"/>
</dbReference>
<evidence type="ECO:0000256" key="2">
    <source>
        <dbReference type="ARBA" id="ARBA00023136"/>
    </source>
</evidence>
<evidence type="ECO:0000256" key="1">
    <source>
        <dbReference type="ARBA" id="ARBA00004370"/>
    </source>
</evidence>
<dbReference type="AlphaFoldDB" id="A0A2K9H8W2"/>
<dbReference type="PANTHER" id="PTHR30329:SF21">
    <property type="entry name" value="LIPOPROTEIN YIAD-RELATED"/>
    <property type="match status" value="1"/>
</dbReference>
<proteinExistence type="predicted"/>
<dbReference type="RefSeq" id="WP_089367091.1">
    <property type="nucleotide sequence ID" value="NZ_CP023863.1"/>
</dbReference>
<dbReference type="PROSITE" id="PS01068">
    <property type="entry name" value="OMPA_1"/>
    <property type="match status" value="1"/>
</dbReference>
<dbReference type="GeneID" id="94029137"/>
<gene>
    <name evidence="3" type="ORF">SAMN06265364_1403</name>
</gene>
<keyword evidence="4" id="KW-1185">Reference proteome</keyword>
<dbReference type="InterPro" id="IPR006665">
    <property type="entry name" value="OmpA-like"/>
</dbReference>
<reference evidence="3 4" key="1">
    <citation type="submission" date="2017-06" db="EMBL/GenBank/DDBJ databases">
        <authorList>
            <person name="Varghese N."/>
            <person name="Submissions S."/>
        </authorList>
    </citation>
    <scope>NUCLEOTIDE SEQUENCE [LARGE SCALE GENOMIC DNA]</scope>
    <source>
        <strain evidence="3 4">DSM 26989</strain>
    </source>
</reference>
<dbReference type="CDD" id="cd07185">
    <property type="entry name" value="OmpA_C-like"/>
    <property type="match status" value="1"/>
</dbReference>
<keyword evidence="2" id="KW-0472">Membrane</keyword>
<evidence type="ECO:0000313" key="4">
    <source>
        <dbReference type="Proteomes" id="UP000198427"/>
    </source>
</evidence>
<dbReference type="Pfam" id="PF00691">
    <property type="entry name" value="OmpA"/>
    <property type="match status" value="1"/>
</dbReference>
<dbReference type="PROSITE" id="PS51123">
    <property type="entry name" value="OMPA_2"/>
    <property type="match status" value="1"/>
</dbReference>
<comment type="subcellular location">
    <subcellularLocation>
        <location evidence="1">Membrane</location>
    </subcellularLocation>
</comment>
<dbReference type="GO" id="GO:0009279">
    <property type="term" value="C:cell outer membrane"/>
    <property type="evidence" value="ECO:0007669"/>
    <property type="project" value="InterPro"/>
</dbReference>
<protein>
    <submittedName>
        <fullName evidence="3">Outer membrane protein OmpA</fullName>
    </submittedName>
</protein>
<dbReference type="InterPro" id="IPR050330">
    <property type="entry name" value="Bact_OuterMem_StrucFunc"/>
</dbReference>
<organism evidence="3 4">
    <name type="scientific">Prevotella jejuni</name>
    <dbReference type="NCBI Taxonomy" id="1177574"/>
    <lineage>
        <taxon>Bacteria</taxon>
        <taxon>Pseudomonadati</taxon>
        <taxon>Bacteroidota</taxon>
        <taxon>Bacteroidia</taxon>
        <taxon>Bacteroidales</taxon>
        <taxon>Prevotellaceae</taxon>
        <taxon>Prevotella</taxon>
    </lineage>
</organism>
<accession>A0A2K9H8W2</accession>
<evidence type="ECO:0000313" key="3">
    <source>
        <dbReference type="EMBL" id="SNS09327.1"/>
    </source>
</evidence>
<dbReference type="OrthoDB" id="1453138at2"/>
<dbReference type="Gene3D" id="3.30.1330.60">
    <property type="entry name" value="OmpA-like domain"/>
    <property type="match status" value="1"/>
</dbReference>
<name>A0A2K9H8W2_9BACT</name>
<dbReference type="Proteomes" id="UP000198427">
    <property type="component" value="Unassembled WGS sequence"/>
</dbReference>
<dbReference type="EMBL" id="FZNZ01000040">
    <property type="protein sequence ID" value="SNS09327.1"/>
    <property type="molecule type" value="Genomic_DNA"/>
</dbReference>